<name>A0ACC0YCK4_9ROSI</name>
<dbReference type="EMBL" id="CM047742">
    <property type="protein sequence ID" value="KAJ0034039.1"/>
    <property type="molecule type" value="Genomic_DNA"/>
</dbReference>
<comment type="caution">
    <text evidence="1">The sequence shown here is derived from an EMBL/GenBank/DDBJ whole genome shotgun (WGS) entry which is preliminary data.</text>
</comment>
<dbReference type="Proteomes" id="UP001163603">
    <property type="component" value="Chromosome 7"/>
</dbReference>
<keyword evidence="2" id="KW-1185">Reference proteome</keyword>
<gene>
    <name evidence="1" type="ORF">Pint_25534</name>
</gene>
<protein>
    <submittedName>
        <fullName evidence="1">Uncharacterized protein</fullName>
    </submittedName>
</protein>
<accession>A0ACC0YCK4</accession>
<evidence type="ECO:0000313" key="1">
    <source>
        <dbReference type="EMBL" id="KAJ0034039.1"/>
    </source>
</evidence>
<organism evidence="1 2">
    <name type="scientific">Pistacia integerrima</name>
    <dbReference type="NCBI Taxonomy" id="434235"/>
    <lineage>
        <taxon>Eukaryota</taxon>
        <taxon>Viridiplantae</taxon>
        <taxon>Streptophyta</taxon>
        <taxon>Embryophyta</taxon>
        <taxon>Tracheophyta</taxon>
        <taxon>Spermatophyta</taxon>
        <taxon>Magnoliopsida</taxon>
        <taxon>eudicotyledons</taxon>
        <taxon>Gunneridae</taxon>
        <taxon>Pentapetalae</taxon>
        <taxon>rosids</taxon>
        <taxon>malvids</taxon>
        <taxon>Sapindales</taxon>
        <taxon>Anacardiaceae</taxon>
        <taxon>Pistacia</taxon>
    </lineage>
</organism>
<reference evidence="2" key="1">
    <citation type="journal article" date="2023" name="G3 (Bethesda)">
        <title>Genome assembly and association tests identify interacting loci associated with vigor, precocity, and sex in interspecific pistachio rootstocks.</title>
        <authorList>
            <person name="Palmer W."/>
            <person name="Jacygrad E."/>
            <person name="Sagayaradj S."/>
            <person name="Cavanaugh K."/>
            <person name="Han R."/>
            <person name="Bertier L."/>
            <person name="Beede B."/>
            <person name="Kafkas S."/>
            <person name="Golino D."/>
            <person name="Preece J."/>
            <person name="Michelmore R."/>
        </authorList>
    </citation>
    <scope>NUCLEOTIDE SEQUENCE [LARGE SCALE GENOMIC DNA]</scope>
</reference>
<evidence type="ECO:0000313" key="2">
    <source>
        <dbReference type="Proteomes" id="UP001163603"/>
    </source>
</evidence>
<proteinExistence type="predicted"/>
<sequence>MWWTYLDASNLILVLHVLNPLALPKHHSPQMMIFFPNMTLYRSMVSGFQYLILTRPDIAFAVNQVAERWSAPTQRDIRSIKRIFQYLKGTLFRGLTFHHFPSLHLLAYSDVDWAADVATRHSISSGCVFLGRNLISWTANKQSTVSCSSAEFEYRALAHVTADVQWFFYLLRELDIPLYSSLLLLCDNQSALHMAANSVFYAHTRHIDIDLHFIRKLVAHGALRLRHVPTAS</sequence>